<evidence type="ECO:0000313" key="1">
    <source>
        <dbReference type="EMBL" id="KAJ8343110.1"/>
    </source>
</evidence>
<protein>
    <submittedName>
        <fullName evidence="1">Uncharacterized protein</fullName>
    </submittedName>
</protein>
<comment type="caution">
    <text evidence="1">The sequence shown here is derived from an EMBL/GenBank/DDBJ whole genome shotgun (WGS) entry which is preliminary data.</text>
</comment>
<sequence>MNRHPVPPHPWNKIVRLVFCGSPGPSQEAPPSPVTRAALASPSPLPVVGLVTIRAAKPRRSLCLRHCRAALSACCSRVALKCISRIAEVKPLEFRIIPGLQTAPSAPCALTKVPAGALSS</sequence>
<name>A0A9Q1IJQ9_SYNKA</name>
<accession>A0A9Q1IJQ9</accession>
<organism evidence="1 2">
    <name type="scientific">Synaphobranchus kaupii</name>
    <name type="common">Kaup's arrowtooth eel</name>
    <dbReference type="NCBI Taxonomy" id="118154"/>
    <lineage>
        <taxon>Eukaryota</taxon>
        <taxon>Metazoa</taxon>
        <taxon>Chordata</taxon>
        <taxon>Craniata</taxon>
        <taxon>Vertebrata</taxon>
        <taxon>Euteleostomi</taxon>
        <taxon>Actinopterygii</taxon>
        <taxon>Neopterygii</taxon>
        <taxon>Teleostei</taxon>
        <taxon>Anguilliformes</taxon>
        <taxon>Synaphobranchidae</taxon>
        <taxon>Synaphobranchus</taxon>
    </lineage>
</organism>
<evidence type="ECO:0000313" key="2">
    <source>
        <dbReference type="Proteomes" id="UP001152622"/>
    </source>
</evidence>
<dbReference type="EMBL" id="JAINUF010000014">
    <property type="protein sequence ID" value="KAJ8343110.1"/>
    <property type="molecule type" value="Genomic_DNA"/>
</dbReference>
<reference evidence="1" key="1">
    <citation type="journal article" date="2023" name="Science">
        <title>Genome structures resolve the early diversification of teleost fishes.</title>
        <authorList>
            <person name="Parey E."/>
            <person name="Louis A."/>
            <person name="Montfort J."/>
            <person name="Bouchez O."/>
            <person name="Roques C."/>
            <person name="Iampietro C."/>
            <person name="Lluch J."/>
            <person name="Castinel A."/>
            <person name="Donnadieu C."/>
            <person name="Desvignes T."/>
            <person name="Floi Bucao C."/>
            <person name="Jouanno E."/>
            <person name="Wen M."/>
            <person name="Mejri S."/>
            <person name="Dirks R."/>
            <person name="Jansen H."/>
            <person name="Henkel C."/>
            <person name="Chen W.J."/>
            <person name="Zahm M."/>
            <person name="Cabau C."/>
            <person name="Klopp C."/>
            <person name="Thompson A.W."/>
            <person name="Robinson-Rechavi M."/>
            <person name="Braasch I."/>
            <person name="Lecointre G."/>
            <person name="Bobe J."/>
            <person name="Postlethwait J.H."/>
            <person name="Berthelot C."/>
            <person name="Roest Crollius H."/>
            <person name="Guiguen Y."/>
        </authorList>
    </citation>
    <scope>NUCLEOTIDE SEQUENCE</scope>
    <source>
        <strain evidence="1">WJC10195</strain>
    </source>
</reference>
<dbReference type="Proteomes" id="UP001152622">
    <property type="component" value="Chromosome 14"/>
</dbReference>
<keyword evidence="2" id="KW-1185">Reference proteome</keyword>
<gene>
    <name evidence="1" type="ORF">SKAU_G00330380</name>
</gene>
<dbReference type="AlphaFoldDB" id="A0A9Q1IJQ9"/>
<proteinExistence type="predicted"/>